<name>A0AA48K7S7_9BACT</name>
<dbReference type="Proteomes" id="UP001238179">
    <property type="component" value="Chromosome"/>
</dbReference>
<proteinExistence type="predicted"/>
<dbReference type="RefSeq" id="WP_316414310.1">
    <property type="nucleotide sequence ID" value="NZ_AP027080.1"/>
</dbReference>
<gene>
    <name evidence="1" type="ORF">METEAL_05940</name>
</gene>
<sequence length="136" mass="14617">MNAQLPKSSQKVGQESQAALETYIQRLKAEGKGLPGRNGKISASAIALAACVDRQSLYKNPHCRAMLEAAAQEMGLAGIEARDMPLAKDDGKDQRIQTLETQVASLTAEVHGLRARLAQYGHIEAHMVATGQRVIP</sequence>
<evidence type="ECO:0008006" key="3">
    <source>
        <dbReference type="Google" id="ProtNLM"/>
    </source>
</evidence>
<dbReference type="KEGG" id="msil:METEAL_05940"/>
<dbReference type="EMBL" id="AP027080">
    <property type="protein sequence ID" value="BDU71420.1"/>
    <property type="molecule type" value="Genomic_DNA"/>
</dbReference>
<evidence type="ECO:0000313" key="2">
    <source>
        <dbReference type="Proteomes" id="UP001238179"/>
    </source>
</evidence>
<dbReference type="AlphaFoldDB" id="A0AA48K7S7"/>
<evidence type="ECO:0000313" key="1">
    <source>
        <dbReference type="EMBL" id="BDU71420.1"/>
    </source>
</evidence>
<organism evidence="1 2">
    <name type="scientific">Mesoterricola silvestris</name>
    <dbReference type="NCBI Taxonomy" id="2927979"/>
    <lineage>
        <taxon>Bacteria</taxon>
        <taxon>Pseudomonadati</taxon>
        <taxon>Acidobacteriota</taxon>
        <taxon>Holophagae</taxon>
        <taxon>Holophagales</taxon>
        <taxon>Holophagaceae</taxon>
        <taxon>Mesoterricola</taxon>
    </lineage>
</organism>
<reference evidence="2" key="1">
    <citation type="journal article" date="2023" name="Int. J. Syst. Evol. Microbiol.">
        <title>Mesoterricola silvestris gen. nov., sp. nov., Mesoterricola sediminis sp. nov., Geothrix oryzae sp. nov., Geothrix edaphica sp. nov., Geothrix rubra sp. nov., and Geothrix limicola sp. nov., six novel members of Acidobacteriota isolated from soils.</title>
        <authorList>
            <person name="Itoh H."/>
            <person name="Sugisawa Y."/>
            <person name="Mise K."/>
            <person name="Xu Z."/>
            <person name="Kuniyasu M."/>
            <person name="Ushijima N."/>
            <person name="Kawano K."/>
            <person name="Kobayashi E."/>
            <person name="Shiratori Y."/>
            <person name="Masuda Y."/>
            <person name="Senoo K."/>
        </authorList>
    </citation>
    <scope>NUCLEOTIDE SEQUENCE [LARGE SCALE GENOMIC DNA]</scope>
    <source>
        <strain evidence="2">W79</strain>
    </source>
</reference>
<protein>
    <recommendedName>
        <fullName evidence="3">Transposase</fullName>
    </recommendedName>
</protein>
<accession>A0AA48K7S7</accession>
<keyword evidence="2" id="KW-1185">Reference proteome</keyword>